<feature type="domain" description="Response regulatory" evidence="2">
    <location>
        <begin position="3"/>
        <end position="117"/>
    </location>
</feature>
<evidence type="ECO:0000313" key="3">
    <source>
        <dbReference type="EMBL" id="MCQ6959091.1"/>
    </source>
</evidence>
<organism evidence="3 4">
    <name type="scientific">Mucilaginibacter aquariorum</name>
    <dbReference type="NCBI Taxonomy" id="2967225"/>
    <lineage>
        <taxon>Bacteria</taxon>
        <taxon>Pseudomonadati</taxon>
        <taxon>Bacteroidota</taxon>
        <taxon>Sphingobacteriia</taxon>
        <taxon>Sphingobacteriales</taxon>
        <taxon>Sphingobacteriaceae</taxon>
        <taxon>Mucilaginibacter</taxon>
    </lineage>
</organism>
<comment type="caution">
    <text evidence="3">The sequence shown here is derived from an EMBL/GenBank/DDBJ whole genome shotgun (WGS) entry which is preliminary data.</text>
</comment>
<accession>A0ABT1T497</accession>
<keyword evidence="4" id="KW-1185">Reference proteome</keyword>
<feature type="modified residue" description="4-aspartylphosphate" evidence="1">
    <location>
        <position position="60"/>
    </location>
</feature>
<sequence length="117" mass="13873">MCKLVMIDDNPMEHMIMQRIFDRYHLFPNASHALGGQIIIDFLIENRTNTVELPDIIFLDLNMPEFSGRDFLEQFERLYLSFKKSISIYILSSSICQDEKLKAKQYLFVKGFYIETH</sequence>
<dbReference type="Gene3D" id="3.40.50.2300">
    <property type="match status" value="1"/>
</dbReference>
<dbReference type="InterPro" id="IPR052893">
    <property type="entry name" value="TCS_response_regulator"/>
</dbReference>
<protein>
    <submittedName>
        <fullName evidence="3">Response regulator</fullName>
    </submittedName>
</protein>
<dbReference type="EMBL" id="JANHOH010000002">
    <property type="protein sequence ID" value="MCQ6959091.1"/>
    <property type="molecule type" value="Genomic_DNA"/>
</dbReference>
<dbReference type="InterPro" id="IPR001789">
    <property type="entry name" value="Sig_transdc_resp-reg_receiver"/>
</dbReference>
<dbReference type="SUPFAM" id="SSF52172">
    <property type="entry name" value="CheY-like"/>
    <property type="match status" value="1"/>
</dbReference>
<gene>
    <name evidence="3" type="ORF">NPE20_14035</name>
</gene>
<dbReference type="InterPro" id="IPR011006">
    <property type="entry name" value="CheY-like_superfamily"/>
</dbReference>
<name>A0ABT1T497_9SPHI</name>
<dbReference type="PROSITE" id="PS50110">
    <property type="entry name" value="RESPONSE_REGULATORY"/>
    <property type="match status" value="1"/>
</dbReference>
<dbReference type="Pfam" id="PF00072">
    <property type="entry name" value="Response_reg"/>
    <property type="match status" value="1"/>
</dbReference>
<evidence type="ECO:0000259" key="2">
    <source>
        <dbReference type="PROSITE" id="PS50110"/>
    </source>
</evidence>
<evidence type="ECO:0000313" key="4">
    <source>
        <dbReference type="Proteomes" id="UP001204376"/>
    </source>
</evidence>
<dbReference type="RefSeq" id="WP_256539282.1">
    <property type="nucleotide sequence ID" value="NZ_JANHOH010000002.1"/>
</dbReference>
<reference evidence="3 4" key="1">
    <citation type="submission" date="2022-07" db="EMBL/GenBank/DDBJ databases">
        <title>Mucilaginibacter sp. JC4.</title>
        <authorList>
            <person name="Le V."/>
            <person name="Ko S.-R."/>
            <person name="Ahn C.-Y."/>
            <person name="Oh H.-M."/>
        </authorList>
    </citation>
    <scope>NUCLEOTIDE SEQUENCE [LARGE SCALE GENOMIC DNA]</scope>
    <source>
        <strain evidence="3 4">JC4</strain>
    </source>
</reference>
<dbReference type="Proteomes" id="UP001204376">
    <property type="component" value="Unassembled WGS sequence"/>
</dbReference>
<dbReference type="PANTHER" id="PTHR44520">
    <property type="entry name" value="RESPONSE REGULATOR RCP1-RELATED"/>
    <property type="match status" value="1"/>
</dbReference>
<keyword evidence="1" id="KW-0597">Phosphoprotein</keyword>
<dbReference type="PANTHER" id="PTHR44520:SF2">
    <property type="entry name" value="RESPONSE REGULATOR RCP1"/>
    <property type="match status" value="1"/>
</dbReference>
<evidence type="ECO:0000256" key="1">
    <source>
        <dbReference type="PROSITE-ProRule" id="PRU00169"/>
    </source>
</evidence>
<proteinExistence type="predicted"/>